<comment type="caution">
    <text evidence="3">The sequence shown here is derived from an EMBL/GenBank/DDBJ whole genome shotgun (WGS) entry which is preliminary data.</text>
</comment>
<proteinExistence type="predicted"/>
<dbReference type="AlphaFoldDB" id="A0A2G8RRY4"/>
<evidence type="ECO:0000313" key="3">
    <source>
        <dbReference type="EMBL" id="PIL24277.1"/>
    </source>
</evidence>
<dbReference type="PANTHER" id="PTHR45570:SF1">
    <property type="entry name" value="CARBOXYLIC ESTER HYDROLASE"/>
    <property type="match status" value="1"/>
</dbReference>
<evidence type="ECO:0000259" key="2">
    <source>
        <dbReference type="Pfam" id="PF00135"/>
    </source>
</evidence>
<feature type="chain" id="PRO_5013795671" description="Carboxylesterase type B domain-containing protein" evidence="1">
    <location>
        <begin position="20"/>
        <end position="557"/>
    </location>
</feature>
<dbReference type="Proteomes" id="UP000230002">
    <property type="component" value="Unassembled WGS sequence"/>
</dbReference>
<feature type="signal peptide" evidence="1">
    <location>
        <begin position="1"/>
        <end position="19"/>
    </location>
</feature>
<keyword evidence="4" id="KW-1185">Reference proteome</keyword>
<sequence>MFGLQSLVFALLLASWVAAAPAHVAMPAYSLKSELCRLSPIIQKVLCPRQSSGNTNSVTTPIGTALGTSDDSGATRFAVKYASASRWQQSTLATTWELPNGSSDVTALPVPCVQTDNNGNTTGAEDCLSMILYVPASLPADAPTFMWIHGGSFTSGSATGPGLDGSKLATATQSVVAVIQYRLGALGFLQPSGGFNLAVKDVINALAFLQEVLPSFGASASKITVAGQSAGANMVRAILAAPSASSMFQSAVLQSDPMDFGFLTPSVHQEVLGNFTMNLNCSTTNTTCLNALSLDSIMSAQTSLVNAAANNELDPAAGASEPIRPVRDDSLITNPLDLTASFPQQSKSIIVSTVRNEAALTIYGNFPTSVDSSLYEQLVQFTFGNPRTTRILNTAVYAVSPAVNGVEADQRPQLEELGTDQIWRCASWTFARNWVGSGGAAYVGEYMLGATYPGNEEVPFCTAGGSVCHQDDIEIIFGTVQNATTAQSALITEMQARYKNFLYTGSPNADGYSTWEVAGTSDANAINLGATGLATVGACNTSYWGDFVEYDYQVFDL</sequence>
<organism evidence="3 4">
    <name type="scientific">Ganoderma sinense ZZ0214-1</name>
    <dbReference type="NCBI Taxonomy" id="1077348"/>
    <lineage>
        <taxon>Eukaryota</taxon>
        <taxon>Fungi</taxon>
        <taxon>Dikarya</taxon>
        <taxon>Basidiomycota</taxon>
        <taxon>Agaricomycotina</taxon>
        <taxon>Agaricomycetes</taxon>
        <taxon>Polyporales</taxon>
        <taxon>Polyporaceae</taxon>
        <taxon>Ganoderma</taxon>
    </lineage>
</organism>
<dbReference type="PANTHER" id="PTHR45570">
    <property type="entry name" value="CARBOXYLIC ESTER HYDROLASE"/>
    <property type="match status" value="1"/>
</dbReference>
<dbReference type="InterPro" id="IPR029058">
    <property type="entry name" value="AB_hydrolase_fold"/>
</dbReference>
<feature type="domain" description="Carboxylesterase type B" evidence="2">
    <location>
        <begin position="56"/>
        <end position="530"/>
    </location>
</feature>
<gene>
    <name evidence="3" type="ORF">GSI_14030</name>
</gene>
<protein>
    <recommendedName>
        <fullName evidence="2">Carboxylesterase type B domain-containing protein</fullName>
    </recommendedName>
</protein>
<evidence type="ECO:0000256" key="1">
    <source>
        <dbReference type="SAM" id="SignalP"/>
    </source>
</evidence>
<dbReference type="InterPro" id="IPR002018">
    <property type="entry name" value="CarbesteraseB"/>
</dbReference>
<dbReference type="STRING" id="1077348.A0A2G8RRY4"/>
<keyword evidence="1" id="KW-0732">Signal</keyword>
<name>A0A2G8RRY4_9APHY</name>
<reference evidence="3 4" key="1">
    <citation type="journal article" date="2015" name="Sci. Rep.">
        <title>Chromosome-level genome map provides insights into diverse defense mechanisms in the medicinal fungus Ganoderma sinense.</title>
        <authorList>
            <person name="Zhu Y."/>
            <person name="Xu J."/>
            <person name="Sun C."/>
            <person name="Zhou S."/>
            <person name="Xu H."/>
            <person name="Nelson D.R."/>
            <person name="Qian J."/>
            <person name="Song J."/>
            <person name="Luo H."/>
            <person name="Xiang L."/>
            <person name="Li Y."/>
            <person name="Xu Z."/>
            <person name="Ji A."/>
            <person name="Wang L."/>
            <person name="Lu S."/>
            <person name="Hayward A."/>
            <person name="Sun W."/>
            <person name="Li X."/>
            <person name="Schwartz D.C."/>
            <person name="Wang Y."/>
            <person name="Chen S."/>
        </authorList>
    </citation>
    <scope>NUCLEOTIDE SEQUENCE [LARGE SCALE GENOMIC DNA]</scope>
    <source>
        <strain evidence="3 4">ZZ0214-1</strain>
    </source>
</reference>
<dbReference type="SUPFAM" id="SSF53474">
    <property type="entry name" value="alpha/beta-Hydrolases"/>
    <property type="match status" value="1"/>
</dbReference>
<accession>A0A2G8RRY4</accession>
<dbReference type="EMBL" id="AYKW01000067">
    <property type="protein sequence ID" value="PIL24277.1"/>
    <property type="molecule type" value="Genomic_DNA"/>
</dbReference>
<dbReference type="Pfam" id="PF00135">
    <property type="entry name" value="COesterase"/>
    <property type="match status" value="1"/>
</dbReference>
<dbReference type="Gene3D" id="3.40.50.1820">
    <property type="entry name" value="alpha/beta hydrolase"/>
    <property type="match status" value="1"/>
</dbReference>
<dbReference type="OrthoDB" id="408631at2759"/>
<evidence type="ECO:0000313" key="4">
    <source>
        <dbReference type="Proteomes" id="UP000230002"/>
    </source>
</evidence>